<dbReference type="AlphaFoldDB" id="A0A3E2GV92"/>
<feature type="compositionally biased region" description="Low complexity" evidence="1">
    <location>
        <begin position="181"/>
        <end position="199"/>
    </location>
</feature>
<dbReference type="OrthoDB" id="3563064at2759"/>
<feature type="region of interest" description="Disordered" evidence="1">
    <location>
        <begin position="97"/>
        <end position="219"/>
    </location>
</feature>
<sequence length="256" mass="28164">MSPPPKSQKKKVHYESDTKGHRSHSSRDSGIGSSSSASRSDRASSGTSAGDTFTYQEIKDQRFNIRSLQEALDAANDKIAQQQALIDSLNADLAESNKERRSLKKHNSNLTDQLEKLQIASDKQRRNSTSYPTSPRTRYTADSSSTSGATQESHAISEHSSQRWSTAAQLSSRSRDDSYRRPSSIQISPSRREVPAPLYSSPPPAAPQPPPNPASPMYPPGYAGVTYSTRTQPVYSAPITRADIYPNDGLYHQRPL</sequence>
<feature type="compositionally biased region" description="Pro residues" evidence="1">
    <location>
        <begin position="200"/>
        <end position="219"/>
    </location>
</feature>
<dbReference type="OMA" id="GATQESH"/>
<gene>
    <name evidence="2" type="ORF">B7463_g11338</name>
</gene>
<evidence type="ECO:0000256" key="1">
    <source>
        <dbReference type="SAM" id="MobiDB-lite"/>
    </source>
</evidence>
<feature type="compositionally biased region" description="Low complexity" evidence="1">
    <location>
        <begin position="28"/>
        <end position="51"/>
    </location>
</feature>
<feature type="region of interest" description="Disordered" evidence="1">
    <location>
        <begin position="1"/>
        <end position="56"/>
    </location>
</feature>
<name>A0A3E2GV92_SCYLI</name>
<keyword evidence="3" id="KW-1185">Reference proteome</keyword>
<evidence type="ECO:0000313" key="2">
    <source>
        <dbReference type="EMBL" id="RFU24998.1"/>
    </source>
</evidence>
<organism evidence="2 3">
    <name type="scientific">Scytalidium lignicola</name>
    <name type="common">Hyphomycete</name>
    <dbReference type="NCBI Taxonomy" id="5539"/>
    <lineage>
        <taxon>Eukaryota</taxon>
        <taxon>Fungi</taxon>
        <taxon>Dikarya</taxon>
        <taxon>Ascomycota</taxon>
        <taxon>Pezizomycotina</taxon>
        <taxon>Leotiomycetes</taxon>
        <taxon>Leotiomycetes incertae sedis</taxon>
        <taxon>Scytalidium</taxon>
    </lineage>
</organism>
<protein>
    <submittedName>
        <fullName evidence="2">Uncharacterized protein</fullName>
    </submittedName>
</protein>
<reference evidence="2 3" key="1">
    <citation type="submission" date="2018-05" db="EMBL/GenBank/DDBJ databases">
        <title>Draft genome sequence of Scytalidium lignicola DSM 105466, a ubiquitous saprotrophic fungus.</title>
        <authorList>
            <person name="Buettner E."/>
            <person name="Gebauer A.M."/>
            <person name="Hofrichter M."/>
            <person name="Liers C."/>
            <person name="Kellner H."/>
        </authorList>
    </citation>
    <scope>NUCLEOTIDE SEQUENCE [LARGE SCALE GENOMIC DNA]</scope>
    <source>
        <strain evidence="2 3">DSM 105466</strain>
    </source>
</reference>
<comment type="caution">
    <text evidence="2">The sequence shown here is derived from an EMBL/GenBank/DDBJ whole genome shotgun (WGS) entry which is preliminary data.</text>
</comment>
<feature type="non-terminal residue" evidence="2">
    <location>
        <position position="256"/>
    </location>
</feature>
<dbReference type="STRING" id="5539.A0A3E2GV92"/>
<dbReference type="EMBL" id="NCSJ02000376">
    <property type="protein sequence ID" value="RFU24998.1"/>
    <property type="molecule type" value="Genomic_DNA"/>
</dbReference>
<evidence type="ECO:0000313" key="3">
    <source>
        <dbReference type="Proteomes" id="UP000258309"/>
    </source>
</evidence>
<feature type="compositionally biased region" description="Polar residues" evidence="1">
    <location>
        <begin position="127"/>
        <end position="154"/>
    </location>
</feature>
<proteinExistence type="predicted"/>
<feature type="non-terminal residue" evidence="2">
    <location>
        <position position="1"/>
    </location>
</feature>
<dbReference type="Proteomes" id="UP000258309">
    <property type="component" value="Unassembled WGS sequence"/>
</dbReference>
<accession>A0A3E2GV92</accession>
<dbReference type="Gene3D" id="1.20.5.1700">
    <property type="match status" value="1"/>
</dbReference>